<name>A0A0F9N045_9ZZZZ</name>
<evidence type="ECO:0000313" key="1">
    <source>
        <dbReference type="EMBL" id="KKM74877.1"/>
    </source>
</evidence>
<sequence length="121" mass="13568">MDDFTRQYIETAIWASNDESRDDGGDPMDRNYGPDDLAPCARAKMIADCAAFQESQYDAIGYSLSDQSRAGHDFWLTRNGHGAGFWDGDWKEPYAAALTKASRACGECNLYIGDDKQIYIY</sequence>
<dbReference type="AlphaFoldDB" id="A0A0F9N045"/>
<dbReference type="EMBL" id="LAZR01009069">
    <property type="protein sequence ID" value="KKM74877.1"/>
    <property type="molecule type" value="Genomic_DNA"/>
</dbReference>
<accession>A0A0F9N045</accession>
<protein>
    <submittedName>
        <fullName evidence="1">Uncharacterized protein</fullName>
    </submittedName>
</protein>
<gene>
    <name evidence="1" type="ORF">LCGC14_1395950</name>
</gene>
<reference evidence="1" key="1">
    <citation type="journal article" date="2015" name="Nature">
        <title>Complex archaea that bridge the gap between prokaryotes and eukaryotes.</title>
        <authorList>
            <person name="Spang A."/>
            <person name="Saw J.H."/>
            <person name="Jorgensen S.L."/>
            <person name="Zaremba-Niedzwiedzka K."/>
            <person name="Martijn J."/>
            <person name="Lind A.E."/>
            <person name="van Eijk R."/>
            <person name="Schleper C."/>
            <person name="Guy L."/>
            <person name="Ettema T.J."/>
        </authorList>
    </citation>
    <scope>NUCLEOTIDE SEQUENCE</scope>
</reference>
<proteinExistence type="predicted"/>
<organism evidence="1">
    <name type="scientific">marine sediment metagenome</name>
    <dbReference type="NCBI Taxonomy" id="412755"/>
    <lineage>
        <taxon>unclassified sequences</taxon>
        <taxon>metagenomes</taxon>
        <taxon>ecological metagenomes</taxon>
    </lineage>
</organism>
<comment type="caution">
    <text evidence="1">The sequence shown here is derived from an EMBL/GenBank/DDBJ whole genome shotgun (WGS) entry which is preliminary data.</text>
</comment>